<dbReference type="AlphaFoldDB" id="A0A9X2A6J6"/>
<dbReference type="InterPro" id="IPR005651">
    <property type="entry name" value="Trm112-like"/>
</dbReference>
<evidence type="ECO:0000313" key="2">
    <source>
        <dbReference type="Proteomes" id="UP001139344"/>
    </source>
</evidence>
<dbReference type="Gene3D" id="2.20.25.10">
    <property type="match status" value="1"/>
</dbReference>
<dbReference type="EMBL" id="JAJSON010000009">
    <property type="protein sequence ID" value="MCG9970547.1"/>
    <property type="molecule type" value="Genomic_DNA"/>
</dbReference>
<sequence length="92" mass="10771">MKLKTIEKICCPFDKADIELTVITKDIDDNIIEGFLSCKECQRIYPIVKGIPIMNPDEYRELELEKPLLDQWKKHLKGKSVENFRLTAMKES</sequence>
<keyword evidence="2" id="KW-1185">Reference proteome</keyword>
<comment type="caution">
    <text evidence="1">The sequence shown here is derived from an EMBL/GenBank/DDBJ whole genome shotgun (WGS) entry which is preliminary data.</text>
</comment>
<accession>A0A9X2A6J6</accession>
<gene>
    <name evidence="1" type="ORF">LU635_02770</name>
</gene>
<organism evidence="1 2">
    <name type="scientific">Christiangramia crocea</name>
    <dbReference type="NCBI Taxonomy" id="2904124"/>
    <lineage>
        <taxon>Bacteria</taxon>
        <taxon>Pseudomonadati</taxon>
        <taxon>Bacteroidota</taxon>
        <taxon>Flavobacteriia</taxon>
        <taxon>Flavobacteriales</taxon>
        <taxon>Flavobacteriaceae</taxon>
        <taxon>Christiangramia</taxon>
    </lineage>
</organism>
<dbReference type="Pfam" id="PF03966">
    <property type="entry name" value="Trm112p"/>
    <property type="match status" value="1"/>
</dbReference>
<evidence type="ECO:0000313" key="1">
    <source>
        <dbReference type="EMBL" id="MCG9970547.1"/>
    </source>
</evidence>
<proteinExistence type="predicted"/>
<dbReference type="RefSeq" id="WP_240095966.1">
    <property type="nucleotide sequence ID" value="NZ_JAJSON010000009.1"/>
</dbReference>
<name>A0A9X2A6J6_9FLAO</name>
<evidence type="ECO:0008006" key="3">
    <source>
        <dbReference type="Google" id="ProtNLM"/>
    </source>
</evidence>
<protein>
    <recommendedName>
        <fullName evidence="3">Trm112 family protein</fullName>
    </recommendedName>
</protein>
<dbReference type="SUPFAM" id="SSF158997">
    <property type="entry name" value="Trm112p-like"/>
    <property type="match status" value="1"/>
</dbReference>
<dbReference type="Proteomes" id="UP001139344">
    <property type="component" value="Unassembled WGS sequence"/>
</dbReference>
<reference evidence="1" key="1">
    <citation type="submission" date="2021-12" db="EMBL/GenBank/DDBJ databases">
        <title>Description of Gramella crocea sp. nov., a new bacterium isolated from activated sludge.</title>
        <authorList>
            <person name="Zhang X."/>
        </authorList>
    </citation>
    <scope>NUCLEOTIDE SEQUENCE</scope>
    <source>
        <strain evidence="1">YB25</strain>
    </source>
</reference>